<evidence type="ECO:0000313" key="1">
    <source>
        <dbReference type="EMBL" id="UZG50653.1"/>
    </source>
</evidence>
<protein>
    <submittedName>
        <fullName evidence="1">Uncharacterized protein</fullName>
    </submittedName>
</protein>
<evidence type="ECO:0000313" key="2">
    <source>
        <dbReference type="Proteomes" id="UP001164244"/>
    </source>
</evidence>
<gene>
    <name evidence="1" type="ORF">OKW85_08165</name>
</gene>
<proteinExistence type="predicted"/>
<dbReference type="EMBL" id="CP110418">
    <property type="protein sequence ID" value="UZG50653.1"/>
    <property type="molecule type" value="Genomic_DNA"/>
</dbReference>
<dbReference type="KEGG" id="vrg:OKW85_08165"/>
<dbReference type="AlphaFoldDB" id="A0AA46X2H1"/>
<dbReference type="Proteomes" id="UP001164244">
    <property type="component" value="Chromosome"/>
</dbReference>
<name>A0AA46X2H1_9FIRM</name>
<dbReference type="RefSeq" id="WP_265137810.1">
    <property type="nucleotide sequence ID" value="NZ_CP110418.1"/>
</dbReference>
<sequence>MATFMEKDILIECISTALGLTAYNNNLNHPARIELLELRNKLYGMDPEEINYKEELSFIKDKKAILESISN</sequence>
<accession>A0AA46X2H1</accession>
<reference evidence="1" key="1">
    <citation type="submission" date="2022-11" db="EMBL/GenBank/DDBJ databases">
        <title>Complete genome sequence of Veillonella rogosae KCOM 3468 isolated from human Subgingival dental plaque of Chronic peridontitis Lesion.</title>
        <authorList>
            <person name="Park S.-N."/>
            <person name="Lim Y.K."/>
            <person name="Kook J.-K."/>
        </authorList>
    </citation>
    <scope>NUCLEOTIDE SEQUENCE</scope>
    <source>
        <strain evidence="1">KCOM 3468</strain>
    </source>
</reference>
<organism evidence="1 2">
    <name type="scientific">Veillonella rogosae</name>
    <dbReference type="NCBI Taxonomy" id="423477"/>
    <lineage>
        <taxon>Bacteria</taxon>
        <taxon>Bacillati</taxon>
        <taxon>Bacillota</taxon>
        <taxon>Negativicutes</taxon>
        <taxon>Veillonellales</taxon>
        <taxon>Veillonellaceae</taxon>
        <taxon>Veillonella</taxon>
    </lineage>
</organism>